<dbReference type="PANTHER" id="PTHR45757">
    <property type="entry name" value="PROTEIN CBG23364-RELATED"/>
    <property type="match status" value="1"/>
</dbReference>
<keyword evidence="1" id="KW-0812">Transmembrane</keyword>
<accession>A0AAD5WIG0</accession>
<keyword evidence="3" id="KW-1185">Reference proteome</keyword>
<protein>
    <submittedName>
        <fullName evidence="2">Uncharacterized protein</fullName>
    </submittedName>
</protein>
<evidence type="ECO:0000256" key="1">
    <source>
        <dbReference type="SAM" id="Phobius"/>
    </source>
</evidence>
<name>A0AAD5WIG0_PARTN</name>
<feature type="transmembrane region" description="Helical" evidence="1">
    <location>
        <begin position="209"/>
        <end position="230"/>
    </location>
</feature>
<dbReference type="SUPFAM" id="SSF103473">
    <property type="entry name" value="MFS general substrate transporter"/>
    <property type="match status" value="1"/>
</dbReference>
<keyword evidence="1" id="KW-1133">Transmembrane helix</keyword>
<dbReference type="GO" id="GO:0016020">
    <property type="term" value="C:membrane"/>
    <property type="evidence" value="ECO:0007669"/>
    <property type="project" value="TreeGrafter"/>
</dbReference>
<dbReference type="InterPro" id="IPR036259">
    <property type="entry name" value="MFS_trans_sf"/>
</dbReference>
<feature type="transmembrane region" description="Helical" evidence="1">
    <location>
        <begin position="144"/>
        <end position="169"/>
    </location>
</feature>
<reference evidence="2" key="1">
    <citation type="submission" date="2021-06" db="EMBL/GenBank/DDBJ databases">
        <title>Parelaphostrongylus tenuis whole genome reference sequence.</title>
        <authorList>
            <person name="Garwood T.J."/>
            <person name="Larsen P.A."/>
            <person name="Fountain-Jones N.M."/>
            <person name="Garbe J.R."/>
            <person name="Macchietto M.G."/>
            <person name="Kania S.A."/>
            <person name="Gerhold R.W."/>
            <person name="Richards J.E."/>
            <person name="Wolf T.M."/>
        </authorList>
    </citation>
    <scope>NUCLEOTIDE SEQUENCE</scope>
    <source>
        <strain evidence="2">MNPRO001-30</strain>
        <tissue evidence="2">Meninges</tissue>
    </source>
</reference>
<comment type="caution">
    <text evidence="2">The sequence shown here is derived from an EMBL/GenBank/DDBJ whole genome shotgun (WGS) entry which is preliminary data.</text>
</comment>
<feature type="transmembrane region" description="Helical" evidence="1">
    <location>
        <begin position="242"/>
        <end position="260"/>
    </location>
</feature>
<sequence length="296" mass="32809">MTHKSVSFNFRKQISEAKLLSGAIKFATFHRDRPQHHQWVNGLELNRIVAGKVQELKSNRAQAGACPTLMRSLAAWSLWTGIFGLFFAIALISTFIPSVLSCQEVFMVDHLGVYSVLPFTLMPLVMLVGGLINKCSCCSSTAHVRVWNSVGAGLTAIFFIALPILFQLQSPSLNVYVLMLSLAPLGLCVSGVLRSLCLVGRAYTQHITAYMGASMAFAYITAPLLVFFYVNTNSLAEWTRVFMTSTAVIIISSTVFRYIWKRTCFKLGGDFMGSADIVENAKLATDRLQSRRMWPV</sequence>
<dbReference type="PANTHER" id="PTHR45757:SF7">
    <property type="entry name" value="MFS DOMAIN-CONTAINING PROTEIN"/>
    <property type="match status" value="1"/>
</dbReference>
<dbReference type="EMBL" id="JAHQIW010006895">
    <property type="protein sequence ID" value="KAJ1371045.1"/>
    <property type="molecule type" value="Genomic_DNA"/>
</dbReference>
<keyword evidence="1" id="KW-0472">Membrane</keyword>
<evidence type="ECO:0000313" key="3">
    <source>
        <dbReference type="Proteomes" id="UP001196413"/>
    </source>
</evidence>
<evidence type="ECO:0000313" key="2">
    <source>
        <dbReference type="EMBL" id="KAJ1371045.1"/>
    </source>
</evidence>
<dbReference type="Proteomes" id="UP001196413">
    <property type="component" value="Unassembled WGS sequence"/>
</dbReference>
<feature type="transmembrane region" description="Helical" evidence="1">
    <location>
        <begin position="78"/>
        <end position="100"/>
    </location>
</feature>
<gene>
    <name evidence="2" type="ORF">KIN20_032914</name>
</gene>
<proteinExistence type="predicted"/>
<feature type="transmembrane region" description="Helical" evidence="1">
    <location>
        <begin position="175"/>
        <end position="197"/>
    </location>
</feature>
<feature type="transmembrane region" description="Helical" evidence="1">
    <location>
        <begin position="112"/>
        <end position="132"/>
    </location>
</feature>
<organism evidence="2 3">
    <name type="scientific">Parelaphostrongylus tenuis</name>
    <name type="common">Meningeal worm</name>
    <dbReference type="NCBI Taxonomy" id="148309"/>
    <lineage>
        <taxon>Eukaryota</taxon>
        <taxon>Metazoa</taxon>
        <taxon>Ecdysozoa</taxon>
        <taxon>Nematoda</taxon>
        <taxon>Chromadorea</taxon>
        <taxon>Rhabditida</taxon>
        <taxon>Rhabditina</taxon>
        <taxon>Rhabditomorpha</taxon>
        <taxon>Strongyloidea</taxon>
        <taxon>Metastrongylidae</taxon>
        <taxon>Parelaphostrongylus</taxon>
    </lineage>
</organism>
<dbReference type="AlphaFoldDB" id="A0AAD5WIG0"/>